<protein>
    <submittedName>
        <fullName evidence="2">Uncharacterized protein</fullName>
    </submittedName>
</protein>
<dbReference type="AlphaFoldDB" id="A0A9Q1KAB2"/>
<evidence type="ECO:0000256" key="1">
    <source>
        <dbReference type="SAM" id="Phobius"/>
    </source>
</evidence>
<dbReference type="Proteomes" id="UP001153076">
    <property type="component" value="Unassembled WGS sequence"/>
</dbReference>
<reference evidence="2" key="1">
    <citation type="submission" date="2022-04" db="EMBL/GenBank/DDBJ databases">
        <title>Carnegiea gigantea Genome sequencing and assembly v2.</title>
        <authorList>
            <person name="Copetti D."/>
            <person name="Sanderson M.J."/>
            <person name="Burquez A."/>
            <person name="Wojciechowski M.F."/>
        </authorList>
    </citation>
    <scope>NUCLEOTIDE SEQUENCE</scope>
    <source>
        <strain evidence="2">SGP5-SGP5p</strain>
        <tissue evidence="2">Aerial part</tissue>
    </source>
</reference>
<evidence type="ECO:0000313" key="2">
    <source>
        <dbReference type="EMBL" id="KAJ8439202.1"/>
    </source>
</evidence>
<gene>
    <name evidence="2" type="ORF">Cgig2_003415</name>
</gene>
<keyword evidence="3" id="KW-1185">Reference proteome</keyword>
<organism evidence="2 3">
    <name type="scientific">Carnegiea gigantea</name>
    <dbReference type="NCBI Taxonomy" id="171969"/>
    <lineage>
        <taxon>Eukaryota</taxon>
        <taxon>Viridiplantae</taxon>
        <taxon>Streptophyta</taxon>
        <taxon>Embryophyta</taxon>
        <taxon>Tracheophyta</taxon>
        <taxon>Spermatophyta</taxon>
        <taxon>Magnoliopsida</taxon>
        <taxon>eudicotyledons</taxon>
        <taxon>Gunneridae</taxon>
        <taxon>Pentapetalae</taxon>
        <taxon>Caryophyllales</taxon>
        <taxon>Cactineae</taxon>
        <taxon>Cactaceae</taxon>
        <taxon>Cactoideae</taxon>
        <taxon>Echinocereeae</taxon>
        <taxon>Carnegiea</taxon>
    </lineage>
</organism>
<feature type="transmembrane region" description="Helical" evidence="1">
    <location>
        <begin position="38"/>
        <end position="56"/>
    </location>
</feature>
<dbReference type="OrthoDB" id="1694156at2759"/>
<comment type="caution">
    <text evidence="2">The sequence shown here is derived from an EMBL/GenBank/DDBJ whole genome shotgun (WGS) entry which is preliminary data.</text>
</comment>
<keyword evidence="1" id="KW-1133">Transmembrane helix</keyword>
<keyword evidence="1" id="KW-0812">Transmembrane</keyword>
<proteinExistence type="predicted"/>
<sequence length="172" mass="20242">MKKLLDANKEPEKVGLWLSLYAWMVMSGVMFPRTLYRAACVSTINVLLILRFVWFYEHTTQFAKHDKGRFPRLASWDSVDHWGRYDAFKLVAGIKKSEVGRLFLVVTRVIPILCPREEETMVNTVRDFINRYGFRYYLLDGEGVLSFGERLERAREELCAEQGKHLDIEKRM</sequence>
<dbReference type="EMBL" id="JAKOGI010000227">
    <property type="protein sequence ID" value="KAJ8439202.1"/>
    <property type="molecule type" value="Genomic_DNA"/>
</dbReference>
<name>A0A9Q1KAB2_9CARY</name>
<evidence type="ECO:0000313" key="3">
    <source>
        <dbReference type="Proteomes" id="UP001153076"/>
    </source>
</evidence>
<keyword evidence="1" id="KW-0472">Membrane</keyword>
<accession>A0A9Q1KAB2</accession>